<gene>
    <name evidence="1" type="ORF">PsorP6_015593</name>
</gene>
<proteinExistence type="predicted"/>
<reference evidence="1 2" key="1">
    <citation type="journal article" date="2022" name="bioRxiv">
        <title>The genome of the oomycete Peronosclerospora sorghi, a cosmopolitan pathogen of maize and sorghum, is inflated with dispersed pseudogenes.</title>
        <authorList>
            <person name="Fletcher K."/>
            <person name="Martin F."/>
            <person name="Isakeit T."/>
            <person name="Cavanaugh K."/>
            <person name="Magill C."/>
            <person name="Michelmore R."/>
        </authorList>
    </citation>
    <scope>NUCLEOTIDE SEQUENCE [LARGE SCALE GENOMIC DNA]</scope>
    <source>
        <strain evidence="1">P6</strain>
    </source>
</reference>
<name>A0ACC0WNA2_9STRA</name>
<evidence type="ECO:0000313" key="2">
    <source>
        <dbReference type="Proteomes" id="UP001163321"/>
    </source>
</evidence>
<accession>A0ACC0WNA2</accession>
<dbReference type="Proteomes" id="UP001163321">
    <property type="component" value="Chromosome 10"/>
</dbReference>
<dbReference type="EMBL" id="CM047589">
    <property type="protein sequence ID" value="KAI9920057.1"/>
    <property type="molecule type" value="Genomic_DNA"/>
</dbReference>
<keyword evidence="2" id="KW-1185">Reference proteome</keyword>
<protein>
    <submittedName>
        <fullName evidence="1">Uncharacterized protein</fullName>
    </submittedName>
</protein>
<comment type="caution">
    <text evidence="1">The sequence shown here is derived from an EMBL/GenBank/DDBJ whole genome shotgun (WGS) entry which is preliminary data.</text>
</comment>
<organism evidence="1 2">
    <name type="scientific">Peronosclerospora sorghi</name>
    <dbReference type="NCBI Taxonomy" id="230839"/>
    <lineage>
        <taxon>Eukaryota</taxon>
        <taxon>Sar</taxon>
        <taxon>Stramenopiles</taxon>
        <taxon>Oomycota</taxon>
        <taxon>Peronosporomycetes</taxon>
        <taxon>Peronosporales</taxon>
        <taxon>Peronosporaceae</taxon>
        <taxon>Peronosclerospora</taxon>
    </lineage>
</organism>
<sequence>MLKQQGRILISLLTNFSLTLSMDYAMPLVPPDKSTYFSLEDAQTAVELHARYEGYTVVRSGSKKDEFGNSLRKVCVVSKHNYDYSQCCSNVTGGAKGGGVLGRGRSEERLFTESGNVPQSECEGREAGGIRSNLIIYVLLTEHSAQLNTIMRNTAPTLPVCFVEPAFFVFVARG</sequence>
<evidence type="ECO:0000313" key="1">
    <source>
        <dbReference type="EMBL" id="KAI9920057.1"/>
    </source>
</evidence>